<name>A0A645AEZ1_9ZZZZ</name>
<evidence type="ECO:0000313" key="1">
    <source>
        <dbReference type="EMBL" id="MPM48244.1"/>
    </source>
</evidence>
<proteinExistence type="predicted"/>
<organism evidence="1">
    <name type="scientific">bioreactor metagenome</name>
    <dbReference type="NCBI Taxonomy" id="1076179"/>
    <lineage>
        <taxon>unclassified sequences</taxon>
        <taxon>metagenomes</taxon>
        <taxon>ecological metagenomes</taxon>
    </lineage>
</organism>
<comment type="caution">
    <text evidence="1">The sequence shown here is derived from an EMBL/GenBank/DDBJ whole genome shotgun (WGS) entry which is preliminary data.</text>
</comment>
<dbReference type="EMBL" id="VSSQ01012014">
    <property type="protein sequence ID" value="MPM48244.1"/>
    <property type="molecule type" value="Genomic_DNA"/>
</dbReference>
<protein>
    <submittedName>
        <fullName evidence="1">Uncharacterized protein</fullName>
    </submittedName>
</protein>
<accession>A0A645AEZ1</accession>
<reference evidence="1" key="1">
    <citation type="submission" date="2019-08" db="EMBL/GenBank/DDBJ databases">
        <authorList>
            <person name="Kucharzyk K."/>
            <person name="Murdoch R.W."/>
            <person name="Higgins S."/>
            <person name="Loffler F."/>
        </authorList>
    </citation>
    <scope>NUCLEOTIDE SEQUENCE</scope>
</reference>
<sequence>MGQARRPPGGDFHRVLGREEPAGEIEPMHRFPHDDAAAGGRIEMDHAIGAAFVLNVKVELGILFLGQQRAVGFDIAPGIELGMGQMIAETVAERLHRGRHAAVHVHRQLDFMFAHRAHDGEGFGLFQRHRLFADDVLAAGGGAFDDRAMGLMAGGDFDDVDFGVVEHGFEPVDCVRHMEFGGDLPGAVE</sequence>
<gene>
    <name evidence="1" type="ORF">SDC9_94968</name>
</gene>
<dbReference type="AlphaFoldDB" id="A0A645AEZ1"/>